<dbReference type="Proteomes" id="UP001448858">
    <property type="component" value="Chromosome"/>
</dbReference>
<dbReference type="InterPro" id="IPR000111">
    <property type="entry name" value="Glyco_hydro_27/36_CS"/>
</dbReference>
<comment type="similarity">
    <text evidence="5">Belongs to the glycosyl hydrolase.</text>
</comment>
<dbReference type="EMBL" id="CP151657">
    <property type="protein sequence ID" value="WZP17376.1"/>
    <property type="molecule type" value="Genomic_DNA"/>
</dbReference>
<dbReference type="InterPro" id="IPR038417">
    <property type="entry name" value="Alpga-gal_N_sf"/>
</dbReference>
<gene>
    <name evidence="9" type="ORF">AAE021_07420</name>
</gene>
<evidence type="ECO:0000256" key="5">
    <source>
        <dbReference type="PIRNR" id="PIRNR005536"/>
    </source>
</evidence>
<dbReference type="InterPro" id="IPR013785">
    <property type="entry name" value="Aldolase_TIM"/>
</dbReference>
<organism evidence="9 10">
    <name type="scientific">Arthrobacter citreus</name>
    <dbReference type="NCBI Taxonomy" id="1670"/>
    <lineage>
        <taxon>Bacteria</taxon>
        <taxon>Bacillati</taxon>
        <taxon>Actinomycetota</taxon>
        <taxon>Actinomycetes</taxon>
        <taxon>Micrococcales</taxon>
        <taxon>Micrococcaceae</taxon>
        <taxon>Arthrobacter</taxon>
    </lineage>
</organism>
<evidence type="ECO:0000259" key="7">
    <source>
        <dbReference type="Pfam" id="PF16874"/>
    </source>
</evidence>
<feature type="domain" description="Glycosyl hydrolase family 36 N-terminal" evidence="8">
    <location>
        <begin position="38"/>
        <end position="285"/>
    </location>
</feature>
<dbReference type="PANTHER" id="PTHR43053">
    <property type="entry name" value="GLYCOSIDASE FAMILY 31"/>
    <property type="match status" value="1"/>
</dbReference>
<protein>
    <recommendedName>
        <fullName evidence="2 5">Alpha-galactosidase</fullName>
        <ecNumber evidence="2 5">3.2.1.22</ecNumber>
    </recommendedName>
</protein>
<dbReference type="SUPFAM" id="SSF51445">
    <property type="entry name" value="(Trans)glycosidases"/>
    <property type="match status" value="1"/>
</dbReference>
<sequence>MTAVSLEESRVLDPAGPCRVHLRGGGVSVLLDLSDHQLPSIVHWCGELPELGSEEAAVLALAAVPHPSANSLDVPVRPDMLGSLHTGWTGRPGLAGDRNGVAWTPQFHVTQVELASAAGEAAETDGSLTSAGPATLTVTAVDTGSGLDLVIELELAASGLLRTRARLTNRAEGDYRVQELGVILPLPSHAREILDFAGHWGAERAPQRGPLPVGIHLREGRRGRTGADAVYVLSAGEPGFGFADGQVWGLHVGFSGNHRAWAERLSNGLQVLGGSELLLPGEVMLGAGESYSTPWLYGVWGKGLDDQAARLHAWLRARPKHPSRPRPVTLNVWEAVYFDHRLDRLTELADRAAEAGVERFVLDDGWFGSRRNDNSGLGDWVVSADVWPEGLDPLISHVHSLGMEFGLWFEPEMVNPDSDVARAHPEWIMAPAGRLPVSSRRQQVLNIGMPGAYGHVRDQMVALLERYPIACIKWDHNRDLIEAGTQPDGRPGVHAQTLAAYRLMAELKERFPGLEIESCSSGGSRVDLGVLEHTDRVWTSDSIDPLDRQRMHRWTQQLIPPELMGSHIASLRSHTTGRMHSLHFRAGTAVWGHLGIEWDLTEATREDALELADWVQFYKEHRALLHGGRMIRLDSFDPSLQIHGVVDASESRALFAVVRTAVSDIEPLGRFTLRGLDPKRSYRLRDVTPGPTPQGFRPPPWWPDGDGAVLTGRALEAVGVHVPGLLPDELRILRLDALSPDPVQG</sequence>
<dbReference type="InterPro" id="IPR031704">
    <property type="entry name" value="Glyco_hydro_36_N"/>
</dbReference>
<feature type="region of interest" description="Disordered" evidence="6">
    <location>
        <begin position="682"/>
        <end position="701"/>
    </location>
</feature>
<keyword evidence="10" id="KW-1185">Reference proteome</keyword>
<evidence type="ECO:0000313" key="10">
    <source>
        <dbReference type="Proteomes" id="UP001448858"/>
    </source>
</evidence>
<evidence type="ECO:0000256" key="3">
    <source>
        <dbReference type="ARBA" id="ARBA00022801"/>
    </source>
</evidence>
<dbReference type="PROSITE" id="PS00512">
    <property type="entry name" value="ALPHA_GALACTOSIDASE"/>
    <property type="match status" value="1"/>
</dbReference>
<dbReference type="EC" id="3.2.1.22" evidence="2 5"/>
<evidence type="ECO:0000256" key="2">
    <source>
        <dbReference type="ARBA" id="ARBA00012755"/>
    </source>
</evidence>
<evidence type="ECO:0000256" key="1">
    <source>
        <dbReference type="ARBA" id="ARBA00001255"/>
    </source>
</evidence>
<dbReference type="Pfam" id="PF16875">
    <property type="entry name" value="Glyco_hydro_36N"/>
    <property type="match status" value="1"/>
</dbReference>
<evidence type="ECO:0000313" key="9">
    <source>
        <dbReference type="EMBL" id="WZP17376.1"/>
    </source>
</evidence>
<keyword evidence="3 5" id="KW-0378">Hydrolase</keyword>
<dbReference type="Pfam" id="PF16874">
    <property type="entry name" value="Glyco_hydro_36C"/>
    <property type="match status" value="1"/>
</dbReference>
<dbReference type="InterPro" id="IPR050985">
    <property type="entry name" value="Alpha-glycosidase_related"/>
</dbReference>
<accession>A0ABZ3A0D2</accession>
<evidence type="ECO:0000256" key="4">
    <source>
        <dbReference type="ARBA" id="ARBA00023295"/>
    </source>
</evidence>
<dbReference type="PRINTS" id="PR00743">
    <property type="entry name" value="GLHYDRLASE36"/>
</dbReference>
<dbReference type="PANTHER" id="PTHR43053:SF3">
    <property type="entry name" value="ALPHA-GALACTOSIDASE C-RELATED"/>
    <property type="match status" value="1"/>
</dbReference>
<reference evidence="9 10" key="1">
    <citation type="submission" date="2024-04" db="EMBL/GenBank/DDBJ databases">
        <title>Arthrobacter sp. from Plains bison fecal sample.</title>
        <authorList>
            <person name="Ruzzini A."/>
        </authorList>
    </citation>
    <scope>NUCLEOTIDE SEQUENCE [LARGE SCALE GENOMIC DNA]</scope>
    <source>
        <strain evidence="9 10">EINP1</strain>
    </source>
</reference>
<dbReference type="Pfam" id="PF02065">
    <property type="entry name" value="Melibiase"/>
    <property type="match status" value="1"/>
</dbReference>
<dbReference type="InterPro" id="IPR017853">
    <property type="entry name" value="GH"/>
</dbReference>
<feature type="domain" description="Glycosyl hydrolase family 36 C-terminal" evidence="7">
    <location>
        <begin position="645"/>
        <end position="723"/>
    </location>
</feature>
<dbReference type="InterPro" id="IPR031705">
    <property type="entry name" value="Glyco_hydro_36_C"/>
</dbReference>
<keyword evidence="4 5" id="KW-0326">Glycosidase</keyword>
<name>A0ABZ3A0D2_9MICC</name>
<dbReference type="RefSeq" id="WP_342024974.1">
    <property type="nucleotide sequence ID" value="NZ_CP151657.1"/>
</dbReference>
<proteinExistence type="inferred from homology"/>
<comment type="catalytic activity">
    <reaction evidence="1 5">
        <text>Hydrolysis of terminal, non-reducing alpha-D-galactose residues in alpha-D-galactosides, including galactose oligosaccharides, galactomannans and galactolipids.</text>
        <dbReference type="EC" id="3.2.1.22"/>
    </reaction>
</comment>
<dbReference type="Gene3D" id="3.20.20.70">
    <property type="entry name" value="Aldolase class I"/>
    <property type="match status" value="1"/>
</dbReference>
<feature type="compositionally biased region" description="Pro residues" evidence="6">
    <location>
        <begin position="690"/>
        <end position="701"/>
    </location>
</feature>
<dbReference type="GO" id="GO:0004557">
    <property type="term" value="F:alpha-galactosidase activity"/>
    <property type="evidence" value="ECO:0007669"/>
    <property type="project" value="UniProtKB-EC"/>
</dbReference>
<dbReference type="CDD" id="cd14791">
    <property type="entry name" value="GH36"/>
    <property type="match status" value="1"/>
</dbReference>
<dbReference type="PIRSF" id="PIRSF005536">
    <property type="entry name" value="Agal"/>
    <property type="match status" value="1"/>
</dbReference>
<dbReference type="Gene3D" id="2.70.98.60">
    <property type="entry name" value="alpha-galactosidase from lactobacil brevis"/>
    <property type="match status" value="1"/>
</dbReference>
<dbReference type="InterPro" id="IPR002252">
    <property type="entry name" value="Glyco_hydro_36"/>
</dbReference>
<dbReference type="Gene3D" id="2.60.40.1180">
    <property type="entry name" value="Golgi alpha-mannosidase II"/>
    <property type="match status" value="1"/>
</dbReference>
<evidence type="ECO:0000256" key="6">
    <source>
        <dbReference type="SAM" id="MobiDB-lite"/>
    </source>
</evidence>
<evidence type="ECO:0000259" key="8">
    <source>
        <dbReference type="Pfam" id="PF16875"/>
    </source>
</evidence>
<dbReference type="InterPro" id="IPR013780">
    <property type="entry name" value="Glyco_hydro_b"/>
</dbReference>